<gene>
    <name evidence="5 8" type="primary">pdxB</name>
    <name evidence="8" type="ORF">GCM10011348_19410</name>
</gene>
<comment type="subunit">
    <text evidence="5">Homodimer.</text>
</comment>
<feature type="binding site" evidence="5">
    <location>
        <position position="50"/>
    </location>
    <ligand>
        <name>substrate</name>
    </ligand>
</feature>
<name>A0A917ZEM1_9GAMM</name>
<dbReference type="InterPro" id="IPR020921">
    <property type="entry name" value="Erythronate-4-P_DHase"/>
</dbReference>
<dbReference type="RefSeq" id="WP_229721864.1">
    <property type="nucleotide sequence ID" value="NZ_BMLT01000004.1"/>
</dbReference>
<dbReference type="SUPFAM" id="SSF52283">
    <property type="entry name" value="Formate/glycerate dehydrogenase catalytic domain-like"/>
    <property type="match status" value="1"/>
</dbReference>
<feature type="binding site" evidence="5">
    <location>
        <position position="179"/>
    </location>
    <ligand>
        <name>NAD(+)</name>
        <dbReference type="ChEBI" id="CHEBI:57540"/>
    </ligand>
</feature>
<feature type="binding site" evidence="5">
    <location>
        <position position="236"/>
    </location>
    <ligand>
        <name>NAD(+)</name>
        <dbReference type="ChEBI" id="CHEBI:57540"/>
    </ligand>
</feature>
<evidence type="ECO:0000259" key="7">
    <source>
        <dbReference type="Pfam" id="PF11890"/>
    </source>
</evidence>
<feature type="binding site" evidence="5">
    <location>
        <position position="151"/>
    </location>
    <ligand>
        <name>NAD(+)</name>
        <dbReference type="ChEBI" id="CHEBI:57540"/>
    </ligand>
</feature>
<dbReference type="EC" id="1.1.1.290" evidence="5"/>
<organism evidence="8 9">
    <name type="scientific">Marinobacterium nitratireducens</name>
    <dbReference type="NCBI Taxonomy" id="518897"/>
    <lineage>
        <taxon>Bacteria</taxon>
        <taxon>Pseudomonadati</taxon>
        <taxon>Pseudomonadota</taxon>
        <taxon>Gammaproteobacteria</taxon>
        <taxon>Oceanospirillales</taxon>
        <taxon>Oceanospirillaceae</taxon>
        <taxon>Marinobacterium</taxon>
    </lineage>
</organism>
<dbReference type="NCBIfam" id="NF001309">
    <property type="entry name" value="PRK00257.1"/>
    <property type="match status" value="1"/>
</dbReference>
<protein>
    <recommendedName>
        <fullName evidence="5">Erythronate-4-phosphate dehydrogenase</fullName>
        <ecNumber evidence="5">1.1.1.290</ecNumber>
    </recommendedName>
</protein>
<dbReference type="InterPro" id="IPR024531">
    <property type="entry name" value="Erythronate-4-P_DHase_dimer"/>
</dbReference>
<dbReference type="InterPro" id="IPR038251">
    <property type="entry name" value="PdxB_dimer_sf"/>
</dbReference>
<comment type="caution">
    <text evidence="5">Lacks conserved residue(s) required for the propagation of feature annotation.</text>
</comment>
<evidence type="ECO:0000256" key="5">
    <source>
        <dbReference type="HAMAP-Rule" id="MF_01825"/>
    </source>
</evidence>
<proteinExistence type="inferred from homology"/>
<dbReference type="PANTHER" id="PTHR42938">
    <property type="entry name" value="FORMATE DEHYDROGENASE 1"/>
    <property type="match status" value="1"/>
</dbReference>
<evidence type="ECO:0000313" key="8">
    <source>
        <dbReference type="EMBL" id="GGO81112.1"/>
    </source>
</evidence>
<accession>A0A917ZEM1</accession>
<dbReference type="CDD" id="cd12158">
    <property type="entry name" value="ErythrP_dh"/>
    <property type="match status" value="1"/>
</dbReference>
<feature type="binding site" evidence="5">
    <location>
        <position position="261"/>
    </location>
    <ligand>
        <name>NAD(+)</name>
        <dbReference type="ChEBI" id="CHEBI:57540"/>
    </ligand>
</feature>
<feature type="active site" description="Proton donor" evidence="5">
    <location>
        <position position="258"/>
    </location>
</feature>
<dbReference type="InterPro" id="IPR006140">
    <property type="entry name" value="D-isomer_DH_NAD-bd"/>
</dbReference>
<keyword evidence="1 5" id="KW-0963">Cytoplasm</keyword>
<dbReference type="Proteomes" id="UP000599578">
    <property type="component" value="Unassembled WGS sequence"/>
</dbReference>
<comment type="subcellular location">
    <subcellularLocation>
        <location evidence="5">Cytoplasm</location>
    </subcellularLocation>
</comment>
<dbReference type="HAMAP" id="MF_01825">
    <property type="entry name" value="PdxB"/>
    <property type="match status" value="1"/>
</dbReference>
<dbReference type="GO" id="GO:0005829">
    <property type="term" value="C:cytosol"/>
    <property type="evidence" value="ECO:0007669"/>
    <property type="project" value="TreeGrafter"/>
</dbReference>
<comment type="caution">
    <text evidence="8">The sequence shown here is derived from an EMBL/GenBank/DDBJ whole genome shotgun (WGS) entry which is preliminary data.</text>
</comment>
<dbReference type="EMBL" id="BMLT01000004">
    <property type="protein sequence ID" value="GGO81112.1"/>
    <property type="molecule type" value="Genomic_DNA"/>
</dbReference>
<feature type="binding site" evidence="5">
    <location>
        <position position="262"/>
    </location>
    <ligand>
        <name>substrate</name>
    </ligand>
</feature>
<reference evidence="8 9" key="1">
    <citation type="journal article" date="2014" name="Int. J. Syst. Evol. Microbiol.">
        <title>Complete genome sequence of Corynebacterium casei LMG S-19264T (=DSM 44701T), isolated from a smear-ripened cheese.</title>
        <authorList>
            <consortium name="US DOE Joint Genome Institute (JGI-PGF)"/>
            <person name="Walter F."/>
            <person name="Albersmeier A."/>
            <person name="Kalinowski J."/>
            <person name="Ruckert C."/>
        </authorList>
    </citation>
    <scope>NUCLEOTIDE SEQUENCE [LARGE SCALE GENOMIC DNA]</scope>
    <source>
        <strain evidence="8 9">CGMCC 1.7286</strain>
    </source>
</reference>
<dbReference type="Gene3D" id="3.40.50.720">
    <property type="entry name" value="NAD(P)-binding Rossmann-like Domain"/>
    <property type="match status" value="2"/>
</dbReference>
<feature type="domain" description="Erythronate-4-phosphate dehydrogenase dimerisation" evidence="7">
    <location>
        <begin position="309"/>
        <end position="376"/>
    </location>
</feature>
<comment type="pathway">
    <text evidence="5">Cofactor biosynthesis; pyridoxine 5'-phosphate biosynthesis; pyridoxine 5'-phosphate from D-erythrose 4-phosphate: step 2/5.</text>
</comment>
<feature type="binding site" evidence="5">
    <location>
        <position position="71"/>
    </location>
    <ligand>
        <name>substrate</name>
    </ligand>
</feature>
<dbReference type="Pfam" id="PF11890">
    <property type="entry name" value="DUF3410"/>
    <property type="match status" value="1"/>
</dbReference>
<evidence type="ECO:0000256" key="4">
    <source>
        <dbReference type="ARBA" id="ARBA00023096"/>
    </source>
</evidence>
<evidence type="ECO:0000256" key="3">
    <source>
        <dbReference type="ARBA" id="ARBA00023027"/>
    </source>
</evidence>
<dbReference type="PANTHER" id="PTHR42938:SF9">
    <property type="entry name" value="FORMATE DEHYDROGENASE 1"/>
    <property type="match status" value="1"/>
</dbReference>
<evidence type="ECO:0000259" key="6">
    <source>
        <dbReference type="Pfam" id="PF02826"/>
    </source>
</evidence>
<keyword evidence="2 5" id="KW-0560">Oxidoreductase</keyword>
<keyword evidence="9" id="KW-1185">Reference proteome</keyword>
<evidence type="ECO:0000256" key="2">
    <source>
        <dbReference type="ARBA" id="ARBA00023002"/>
    </source>
</evidence>
<keyword evidence="4 5" id="KW-0664">Pyridoxine biosynthesis</keyword>
<evidence type="ECO:0000256" key="1">
    <source>
        <dbReference type="ARBA" id="ARBA00022490"/>
    </source>
</evidence>
<feature type="active site" evidence="5">
    <location>
        <position position="241"/>
    </location>
</feature>
<dbReference type="GO" id="GO:0033711">
    <property type="term" value="F:4-phosphoerythronate dehydrogenase activity"/>
    <property type="evidence" value="ECO:0007669"/>
    <property type="project" value="UniProtKB-EC"/>
</dbReference>
<keyword evidence="3 5" id="KW-0520">NAD</keyword>
<dbReference type="Gene3D" id="3.30.1370.170">
    <property type="match status" value="1"/>
</dbReference>
<comment type="similarity">
    <text evidence="5">Belongs to the D-isomer specific 2-hydroxyacid dehydrogenase family. PdxB subfamily.</text>
</comment>
<dbReference type="GO" id="GO:0008615">
    <property type="term" value="P:pyridoxine biosynthetic process"/>
    <property type="evidence" value="ECO:0007669"/>
    <property type="project" value="UniProtKB-UniRule"/>
</dbReference>
<feature type="domain" description="D-isomer specific 2-hydroxyacid dehydrogenase NAD-binding" evidence="6">
    <location>
        <begin position="114"/>
        <end position="260"/>
    </location>
</feature>
<dbReference type="GO" id="GO:0051287">
    <property type="term" value="F:NAD binding"/>
    <property type="evidence" value="ECO:0007669"/>
    <property type="project" value="InterPro"/>
</dbReference>
<dbReference type="Pfam" id="PF02826">
    <property type="entry name" value="2-Hacid_dh_C"/>
    <property type="match status" value="1"/>
</dbReference>
<dbReference type="AlphaFoldDB" id="A0A917ZEM1"/>
<sequence length="382" mass="42077">MKHRTLNIVADENIPQLEALFGPLGSIRRLPGRDMSPDALVDADLLLVRSITRVDRALLEGSRVRFVGTATIGTDHVDLDYLAGRGIAFSSAPGCNADAVVEFVLTVLYQLASEQGFSLRDKTLGIIGVGNVGGRLQQRLERLGVRLLLNDPPRAAASPEGFVTLDELLSQADIVSMHTPLISDGPYPTRHLLGSLQLAQLKRGAILLNAGRGGAIDNRALLDVARRRQDLTLVLDVWEHEPVVDPELAQRVRFCSPHIAGYSLDGKIRGTYMLYQAVRRLFGIGDAVAFESCVPEATIRMVDVSAQVEPLELMRLLYDPFRDDRELRATLGLPEAERGQAFDRLRKNYPVRREFATLKVRGDLDESRARELAALGFSVELA</sequence>
<comment type="catalytic activity">
    <reaction evidence="5">
        <text>4-phospho-D-erythronate + NAD(+) = (R)-3-hydroxy-2-oxo-4-phosphooxybutanoate + NADH + H(+)</text>
        <dbReference type="Rhea" id="RHEA:18829"/>
        <dbReference type="ChEBI" id="CHEBI:15378"/>
        <dbReference type="ChEBI" id="CHEBI:57540"/>
        <dbReference type="ChEBI" id="CHEBI:57945"/>
        <dbReference type="ChEBI" id="CHEBI:58538"/>
        <dbReference type="ChEBI" id="CHEBI:58766"/>
        <dbReference type="EC" id="1.1.1.290"/>
    </reaction>
</comment>
<dbReference type="GO" id="GO:0036001">
    <property type="term" value="P:'de novo' pyridoxal 5'-phosphate biosynthetic process"/>
    <property type="evidence" value="ECO:0007669"/>
    <property type="project" value="TreeGrafter"/>
</dbReference>
<dbReference type="SUPFAM" id="SSF51735">
    <property type="entry name" value="NAD(P)-binding Rossmann-fold domains"/>
    <property type="match status" value="1"/>
</dbReference>
<feature type="active site" evidence="5">
    <location>
        <position position="212"/>
    </location>
</feature>
<dbReference type="GO" id="GO:0046983">
    <property type="term" value="F:protein dimerization activity"/>
    <property type="evidence" value="ECO:0007669"/>
    <property type="project" value="InterPro"/>
</dbReference>
<dbReference type="InterPro" id="IPR036291">
    <property type="entry name" value="NAD(P)-bd_dom_sf"/>
</dbReference>
<comment type="function">
    <text evidence="5">Catalyzes the oxidation of erythronate-4-phosphate to 3-hydroxy-2-oxo-4-phosphonooxybutanoate.</text>
</comment>
<evidence type="ECO:0000313" key="9">
    <source>
        <dbReference type="Proteomes" id="UP000599578"/>
    </source>
</evidence>